<organism evidence="1 2">
    <name type="scientific">Pluteus cervinus</name>
    <dbReference type="NCBI Taxonomy" id="181527"/>
    <lineage>
        <taxon>Eukaryota</taxon>
        <taxon>Fungi</taxon>
        <taxon>Dikarya</taxon>
        <taxon>Basidiomycota</taxon>
        <taxon>Agaricomycotina</taxon>
        <taxon>Agaricomycetes</taxon>
        <taxon>Agaricomycetidae</taxon>
        <taxon>Agaricales</taxon>
        <taxon>Pluteineae</taxon>
        <taxon>Pluteaceae</taxon>
        <taxon>Pluteus</taxon>
    </lineage>
</organism>
<gene>
    <name evidence="1" type="ORF">BDN72DRAFT_298933</name>
</gene>
<evidence type="ECO:0000313" key="2">
    <source>
        <dbReference type="Proteomes" id="UP000308600"/>
    </source>
</evidence>
<dbReference type="Proteomes" id="UP000308600">
    <property type="component" value="Unassembled WGS sequence"/>
</dbReference>
<keyword evidence="2" id="KW-1185">Reference proteome</keyword>
<name>A0ACD3AE50_9AGAR</name>
<protein>
    <submittedName>
        <fullName evidence="1">Uncharacterized protein</fullName>
    </submittedName>
</protein>
<evidence type="ECO:0000313" key="1">
    <source>
        <dbReference type="EMBL" id="TFK63867.1"/>
    </source>
</evidence>
<reference evidence="1 2" key="1">
    <citation type="journal article" date="2019" name="Nat. Ecol. Evol.">
        <title>Megaphylogeny resolves global patterns of mushroom evolution.</title>
        <authorList>
            <person name="Varga T."/>
            <person name="Krizsan K."/>
            <person name="Foldi C."/>
            <person name="Dima B."/>
            <person name="Sanchez-Garcia M."/>
            <person name="Sanchez-Ramirez S."/>
            <person name="Szollosi G.J."/>
            <person name="Szarkandi J.G."/>
            <person name="Papp V."/>
            <person name="Albert L."/>
            <person name="Andreopoulos W."/>
            <person name="Angelini C."/>
            <person name="Antonin V."/>
            <person name="Barry K.W."/>
            <person name="Bougher N.L."/>
            <person name="Buchanan P."/>
            <person name="Buyck B."/>
            <person name="Bense V."/>
            <person name="Catcheside P."/>
            <person name="Chovatia M."/>
            <person name="Cooper J."/>
            <person name="Damon W."/>
            <person name="Desjardin D."/>
            <person name="Finy P."/>
            <person name="Geml J."/>
            <person name="Haridas S."/>
            <person name="Hughes K."/>
            <person name="Justo A."/>
            <person name="Karasinski D."/>
            <person name="Kautmanova I."/>
            <person name="Kiss B."/>
            <person name="Kocsube S."/>
            <person name="Kotiranta H."/>
            <person name="LaButti K.M."/>
            <person name="Lechner B.E."/>
            <person name="Liimatainen K."/>
            <person name="Lipzen A."/>
            <person name="Lukacs Z."/>
            <person name="Mihaltcheva S."/>
            <person name="Morgado L.N."/>
            <person name="Niskanen T."/>
            <person name="Noordeloos M.E."/>
            <person name="Ohm R.A."/>
            <person name="Ortiz-Santana B."/>
            <person name="Ovrebo C."/>
            <person name="Racz N."/>
            <person name="Riley R."/>
            <person name="Savchenko A."/>
            <person name="Shiryaev A."/>
            <person name="Soop K."/>
            <person name="Spirin V."/>
            <person name="Szebenyi C."/>
            <person name="Tomsovsky M."/>
            <person name="Tulloss R.E."/>
            <person name="Uehling J."/>
            <person name="Grigoriev I.V."/>
            <person name="Vagvolgyi C."/>
            <person name="Papp T."/>
            <person name="Martin F.M."/>
            <person name="Miettinen O."/>
            <person name="Hibbett D.S."/>
            <person name="Nagy L.G."/>
        </authorList>
    </citation>
    <scope>NUCLEOTIDE SEQUENCE [LARGE SCALE GENOMIC DNA]</scope>
    <source>
        <strain evidence="1 2">NL-1719</strain>
    </source>
</reference>
<dbReference type="EMBL" id="ML208500">
    <property type="protein sequence ID" value="TFK63867.1"/>
    <property type="molecule type" value="Genomic_DNA"/>
</dbReference>
<proteinExistence type="predicted"/>
<accession>A0ACD3AE50</accession>
<sequence length="1315" mass="148428">MFEDECRSKLNNAFNSLHCSNRRDAVCSVNSGRTNGDPEDGISSKVFTTDFDCRQKRPNAKTHLTTVDCGQSQTLHLGVSALVVLPVTEFSGSRELAVRSRYGQCIPGLVAFLAPHSLKFVMNDKTEGRIPDGPEPSHMSKFEVAYDQRVEDTTERLEFVKGFFDENQDAIEQTTTGFESLIDGAVSVDSAAAKFFETATVIITGLDELAKVHPVIAVAVGAFRLVITLDMTRRKNNAKVLALKFAMQDMMIVLFELREVEDLGKPNPDGSQRGARIRALIEKIRDDIEEASSACDAYMKKGFLARTLKSPIYEKRFAEYGATFAQNKMDFQHALALGTAIGVAAIDVKVQELLEGFRRMSSSQENFLQKVLEDNGGPESCIKDDKLLARLLSNSGGTLPGKPQKSDSTEWAEELKNQRKALLNEMKEDVDDMFENHLTIFRGKLAMQSEHLKAIEELNKRIIVLLESGSHEKIVDPSLRVIWKEMGWRSSVKARHFVLALHDYYSDGSFLQLQGQGLGGNSSLRIADKLTLGEDRWALAYINVGHVQPIVEAIDDDGTQFVSIKEVNLFVTSSPQGWTLPERLAYWAAGWRLSVASYKTKIYLQVQKIFELLDQLVPANRTLVEAYLGNDALIRLEHILRSTKTAEPIQYDPNLTRLVDLFEAAEEERLDRNLDSVQYEVDSVETIGLVTGPGRIERYLFPLVHLLLKHDLDIIVLACKYVLNEQELLVGLRSLQAVFDAVDERIGRITGIIKQSDADVNARLGFYAFGMFQIYYEKVYRSGQMYLLNKKDNSFLTWSRWTDGYVRPETFLEDLNQLEAESIPVTELKFGPVDLTALEEGSMNPPSPYDVENPHNSLPVGHWSGHLWRDVLGGIVSVMDLIELKIDILPGGVISGTGQTWSTSFIINGSFDENNNMTFSMEVDNGWVISCDGVFDHSRQRIEGRWEQYFGYLTGPILFTRTPTRLQKFWVNPREFSRNPARARWTFACKAVLHEVRRKSWSWAHFEVHMGDVRRFVALHTRWLVSHNKMTSDNFNNLSREEDQEVSALRQVLDVSVARLCFALARFHVDRLVAKHRLVVCDVCWRAMHGPRTICLDCFPEDFVYTVDLCKACSTDSFIRGNDGHDPSHSMITYEHTVFDYNQVSSSQAIAERAKEAFRTGLISNDSWTKPVPTTEILCICCSEAVTIPCWVCRDCNLNVTFVCVECEETKVAPPEYLFHKVKHILIRIGTTNPISSVADTEASIAALEEKVDERLAQLEAVVQEEMTQLRVRAEKAEKQLDALETSIEKRFSTIEGLLRQIVARPEVIPQVASP</sequence>